<comment type="subcellular location">
    <subcellularLocation>
        <location evidence="1">Membrane</location>
        <topology evidence="1">Multi-pass membrane protein</topology>
    </subcellularLocation>
</comment>
<dbReference type="Proteomes" id="UP000035680">
    <property type="component" value="Unassembled WGS sequence"/>
</dbReference>
<dbReference type="PROSITE" id="PS50156">
    <property type="entry name" value="SSD"/>
    <property type="match status" value="1"/>
</dbReference>
<feature type="domain" description="SSD" evidence="8">
    <location>
        <begin position="377"/>
        <end position="499"/>
    </location>
</feature>
<dbReference type="GO" id="GO:0016020">
    <property type="term" value="C:membrane"/>
    <property type="evidence" value="ECO:0007669"/>
    <property type="project" value="UniProtKB-SubCell"/>
</dbReference>
<keyword evidence="9" id="KW-1185">Reference proteome</keyword>
<reference evidence="9" key="1">
    <citation type="submission" date="2014-07" db="EMBL/GenBank/DDBJ databases">
        <authorList>
            <person name="Martin A.A"/>
            <person name="De Silva N."/>
        </authorList>
    </citation>
    <scope>NUCLEOTIDE SEQUENCE</scope>
</reference>
<feature type="transmembrane region" description="Helical" evidence="7">
    <location>
        <begin position="445"/>
        <end position="465"/>
    </location>
</feature>
<dbReference type="SUPFAM" id="SSF82866">
    <property type="entry name" value="Multidrug efflux transporter AcrB transmembrane domain"/>
    <property type="match status" value="2"/>
</dbReference>
<keyword evidence="3 7" id="KW-1133">Transmembrane helix</keyword>
<evidence type="ECO:0000256" key="1">
    <source>
        <dbReference type="ARBA" id="ARBA00004141"/>
    </source>
</evidence>
<protein>
    <submittedName>
        <fullName evidence="10">Protein dispatched (inferred by orthology to a D. melanogaster protein)</fullName>
    </submittedName>
</protein>
<dbReference type="PANTHER" id="PTHR45951">
    <property type="entry name" value="PROTEIN DISPATCHED-RELATED"/>
    <property type="match status" value="1"/>
</dbReference>
<dbReference type="Pfam" id="PF12349">
    <property type="entry name" value="Sterol-sensing"/>
    <property type="match status" value="2"/>
</dbReference>
<dbReference type="PANTHER" id="PTHR45951:SF8">
    <property type="entry name" value="CHE-14 PROTEIN"/>
    <property type="match status" value="1"/>
</dbReference>
<keyword evidence="2 7" id="KW-0812">Transmembrane</keyword>
<feature type="transmembrane region" description="Helical" evidence="7">
    <location>
        <begin position="902"/>
        <end position="929"/>
    </location>
</feature>
<name>A0A0K0FSJ7_STRVS</name>
<feature type="transmembrane region" description="Helical" evidence="7">
    <location>
        <begin position="477"/>
        <end position="499"/>
    </location>
</feature>
<evidence type="ECO:0000256" key="4">
    <source>
        <dbReference type="ARBA" id="ARBA00023136"/>
    </source>
</evidence>
<feature type="transmembrane region" description="Helical" evidence="7">
    <location>
        <begin position="876"/>
        <end position="896"/>
    </location>
</feature>
<comment type="similarity">
    <text evidence="6">Belongs to the dispatched family.</text>
</comment>
<evidence type="ECO:0000313" key="9">
    <source>
        <dbReference type="Proteomes" id="UP000035680"/>
    </source>
</evidence>
<feature type="transmembrane region" description="Helical" evidence="7">
    <location>
        <begin position="403"/>
        <end position="424"/>
    </location>
</feature>
<evidence type="ECO:0000256" key="6">
    <source>
        <dbReference type="ARBA" id="ARBA00038046"/>
    </source>
</evidence>
<feature type="transmembrane region" description="Helical" evidence="7">
    <location>
        <begin position="835"/>
        <end position="855"/>
    </location>
</feature>
<dbReference type="InterPro" id="IPR052081">
    <property type="entry name" value="Dispatched_Hh_regulator"/>
</dbReference>
<evidence type="ECO:0000259" key="8">
    <source>
        <dbReference type="PROSITE" id="PS50156"/>
    </source>
</evidence>
<dbReference type="GO" id="GO:0022857">
    <property type="term" value="F:transmembrane transporter activity"/>
    <property type="evidence" value="ECO:0007669"/>
    <property type="project" value="TreeGrafter"/>
</dbReference>
<evidence type="ECO:0000256" key="2">
    <source>
        <dbReference type="ARBA" id="ARBA00022692"/>
    </source>
</evidence>
<evidence type="ECO:0000313" key="10">
    <source>
        <dbReference type="WBParaSite" id="SVE_1362800.1"/>
    </source>
</evidence>
<feature type="transmembrane region" description="Helical" evidence="7">
    <location>
        <begin position="354"/>
        <end position="371"/>
    </location>
</feature>
<sequence>MTICRSVYWDIFPYSKFIFKYPILLILLTITFFTIVPLLILFFKPIHLTDNPEKGFDTRDTIYSGPRLAWDQIQLPLSAGNRVSFQYNFPTEQKFTEIFQNNNSNTVNENNKSQNPRSKRNWADNLVASFANVACYENPISAMDYLSQFIIEIPSIDKIFNAEFLTDMCLLQEELLTEITYFESMTPYRNIYHIANYFSCFSPNYRVNCTYMNYDDIEFSKRLMETCLPHREQIIKCRKHCHKLGNPLSIESCKGCENNEIPKNCSSQMVFDLFYRILPKYVAGRPVYLNNYLPFFSYTAYKIQGMNVDIQKYIEFEKKLGEILGKSKFIKLKGLNFEVKRDLLLPQAIRDSKLAIIAAVTVFIIIGLYSFSITYTLAVLYMLSTSVLSAMAVYTFFTQDFPLLNLVVFVLLIAIGSDDAFLVYSTFKNDENFDVYTFHESLKHIATTMFLTQFSTVVPFFVNILSNVVVFRSFGLFAGFTLTFNYFLLISFLPSFVALERKISKHYCPHFKPPTIKWIKRLINYSFNEVLPAVVIQGRYVWIVSLTIYSGISIFIIFNQLHLPQYNPLQLFAGNNLHEWFDNNAELQFEFVETKLALPLNMRLVWGLNKVQSLSHFNAHMVTNVTIDKKFRINTLGELKSLAAELYRIRYLPFVQHSEKFWPERFLDWSKTLPCTPDAACCNIANKYFEDDFLDYCMRISTTQIPTMFNDTPIYHNLTFEFVGYTALIPTHLKYNHRFKLLSESFDKFDKQFTPLISSNDFWYTPEWGLMSTWIDLQKSIVSDCQYSTYISIFVVAIFAFVCLKLKAIAALICITFIVVSSGGTVVLAGWELGVLEAVILVLVVGLSFDYTLHYGAAIPKLGCPHHRIEKALKTASVPIALAAVTSLLAGLIMLFSVTHAFFQVGMFLVVSISASYIYSTFLFLPILYMTLKEEGECRDCSKQINFPGEKMRTFAKF</sequence>
<feature type="transmembrane region" description="Helical" evidence="7">
    <location>
        <begin position="21"/>
        <end position="43"/>
    </location>
</feature>
<dbReference type="Gene3D" id="1.20.1640.10">
    <property type="entry name" value="Multidrug efflux transporter AcrB transmembrane domain"/>
    <property type="match status" value="2"/>
</dbReference>
<feature type="transmembrane region" description="Helical" evidence="7">
    <location>
        <begin position="378"/>
        <end position="397"/>
    </location>
</feature>
<dbReference type="InterPro" id="IPR053958">
    <property type="entry name" value="HMGCR/SNAP/NPC1-like_SSD"/>
</dbReference>
<evidence type="ECO:0000256" key="7">
    <source>
        <dbReference type="SAM" id="Phobius"/>
    </source>
</evidence>
<feature type="transmembrane region" description="Helical" evidence="7">
    <location>
        <begin position="787"/>
        <end position="804"/>
    </location>
</feature>
<dbReference type="STRING" id="75913.A0A0K0FSJ7"/>
<feature type="transmembrane region" description="Helical" evidence="7">
    <location>
        <begin position="540"/>
        <end position="558"/>
    </location>
</feature>
<keyword evidence="4 7" id="KW-0472">Membrane</keyword>
<proteinExistence type="inferred from homology"/>
<keyword evidence="5" id="KW-0325">Glycoprotein</keyword>
<reference evidence="10" key="2">
    <citation type="submission" date="2015-08" db="UniProtKB">
        <authorList>
            <consortium name="WormBaseParasite"/>
        </authorList>
    </citation>
    <scope>IDENTIFICATION</scope>
</reference>
<feature type="transmembrane region" description="Helical" evidence="7">
    <location>
        <begin position="809"/>
        <end position="829"/>
    </location>
</feature>
<dbReference type="GO" id="GO:0007224">
    <property type="term" value="P:smoothened signaling pathway"/>
    <property type="evidence" value="ECO:0007669"/>
    <property type="project" value="TreeGrafter"/>
</dbReference>
<dbReference type="AlphaFoldDB" id="A0A0K0FSJ7"/>
<accession>A0A0K0FSJ7</accession>
<evidence type="ECO:0000256" key="3">
    <source>
        <dbReference type="ARBA" id="ARBA00022989"/>
    </source>
</evidence>
<organism evidence="9 10">
    <name type="scientific">Strongyloides venezuelensis</name>
    <name type="common">Threadworm</name>
    <dbReference type="NCBI Taxonomy" id="75913"/>
    <lineage>
        <taxon>Eukaryota</taxon>
        <taxon>Metazoa</taxon>
        <taxon>Ecdysozoa</taxon>
        <taxon>Nematoda</taxon>
        <taxon>Chromadorea</taxon>
        <taxon>Rhabditida</taxon>
        <taxon>Tylenchina</taxon>
        <taxon>Panagrolaimomorpha</taxon>
        <taxon>Strongyloidoidea</taxon>
        <taxon>Strongyloididae</taxon>
        <taxon>Strongyloides</taxon>
    </lineage>
</organism>
<dbReference type="InterPro" id="IPR000731">
    <property type="entry name" value="SSD"/>
</dbReference>
<evidence type="ECO:0000256" key="5">
    <source>
        <dbReference type="ARBA" id="ARBA00023180"/>
    </source>
</evidence>
<dbReference type="WBParaSite" id="SVE_1362800.1">
    <property type="protein sequence ID" value="SVE_1362800.1"/>
    <property type="gene ID" value="SVE_1362800"/>
</dbReference>